<feature type="binding site" evidence="14 15">
    <location>
        <position position="24"/>
    </location>
    <ligand>
        <name>a divalent metal cation</name>
        <dbReference type="ChEBI" id="CHEBI:60240"/>
    </ligand>
</feature>
<evidence type="ECO:0000256" key="7">
    <source>
        <dbReference type="ARBA" id="ARBA00019179"/>
    </source>
</evidence>
<dbReference type="Proteomes" id="UP000219947">
    <property type="component" value="Unassembled WGS sequence"/>
</dbReference>
<evidence type="ECO:0000256" key="10">
    <source>
        <dbReference type="ARBA" id="ARBA00022723"/>
    </source>
</evidence>
<comment type="cofactor">
    <cofactor evidence="2">
        <name>Mg(2+)</name>
        <dbReference type="ChEBI" id="CHEBI:18420"/>
    </cofactor>
</comment>
<dbReference type="InterPro" id="IPR022898">
    <property type="entry name" value="RNase_HII"/>
</dbReference>
<dbReference type="Gene3D" id="3.30.420.10">
    <property type="entry name" value="Ribonuclease H-like superfamily/Ribonuclease H"/>
    <property type="match status" value="1"/>
</dbReference>
<evidence type="ECO:0000256" key="16">
    <source>
        <dbReference type="RuleBase" id="RU003515"/>
    </source>
</evidence>
<proteinExistence type="inferred from homology"/>
<evidence type="ECO:0000256" key="11">
    <source>
        <dbReference type="ARBA" id="ARBA00022759"/>
    </source>
</evidence>
<evidence type="ECO:0000256" key="1">
    <source>
        <dbReference type="ARBA" id="ARBA00000077"/>
    </source>
</evidence>
<evidence type="ECO:0000256" key="9">
    <source>
        <dbReference type="ARBA" id="ARBA00022722"/>
    </source>
</evidence>
<dbReference type="GO" id="GO:0003723">
    <property type="term" value="F:RNA binding"/>
    <property type="evidence" value="ECO:0007669"/>
    <property type="project" value="UniProtKB-UniRule"/>
</dbReference>
<dbReference type="PANTHER" id="PTHR10954:SF18">
    <property type="entry name" value="RIBONUCLEASE HII"/>
    <property type="match status" value="1"/>
</dbReference>
<comment type="similarity">
    <text evidence="5 14 16">Belongs to the RNase HII family.</text>
</comment>
<sequence length="264" mass="29032">MHSANLEHEQKLFTAGYRLIAGLDEVGRGALAGPVSVGVAVLDQQNQQILEGLTDSKALTPKRREALIPRIQKWCSYAIGHTTPAEIDVLGMTYALRLAAQRALADLAYRGLYPEAALLDGKHDWLSPPPENLFDSMDPVHRRYEELLHRVWNGANSAVEKGWSGPVTTIIKGDYQCASIAAASVVAKVDRDAFMESLSAENPHYGWVKNKGYGSVAHRQAISEYGPSIYHRLSWSLPATEEQLTNTRIGRSEVLKILGEDGES</sequence>
<dbReference type="InterPro" id="IPR001352">
    <property type="entry name" value="RNase_HII/HIII"/>
</dbReference>
<dbReference type="PANTHER" id="PTHR10954">
    <property type="entry name" value="RIBONUCLEASE H2 SUBUNIT A"/>
    <property type="match status" value="1"/>
</dbReference>
<evidence type="ECO:0000313" key="19">
    <source>
        <dbReference type="Proteomes" id="UP000219947"/>
    </source>
</evidence>
<dbReference type="HAMAP" id="MF_00052_B">
    <property type="entry name" value="RNase_HII_B"/>
    <property type="match status" value="1"/>
</dbReference>
<dbReference type="GO" id="GO:0043137">
    <property type="term" value="P:DNA replication, removal of RNA primer"/>
    <property type="evidence" value="ECO:0007669"/>
    <property type="project" value="TreeGrafter"/>
</dbReference>
<organism evidence="18 19">
    <name type="scientific">Rothia dentocariosa</name>
    <dbReference type="NCBI Taxonomy" id="2047"/>
    <lineage>
        <taxon>Bacteria</taxon>
        <taxon>Bacillati</taxon>
        <taxon>Actinomycetota</taxon>
        <taxon>Actinomycetes</taxon>
        <taxon>Micrococcales</taxon>
        <taxon>Micrococcaceae</taxon>
        <taxon>Rothia</taxon>
    </lineage>
</organism>
<feature type="domain" description="RNase H type-2" evidence="17">
    <location>
        <begin position="18"/>
        <end position="247"/>
    </location>
</feature>
<dbReference type="CDD" id="cd07182">
    <property type="entry name" value="RNase_HII_bacteria_HII_like"/>
    <property type="match status" value="1"/>
</dbReference>
<comment type="subcellular location">
    <subcellularLocation>
        <location evidence="4 14">Cytoplasm</location>
    </subcellularLocation>
</comment>
<protein>
    <recommendedName>
        <fullName evidence="7 14">Ribonuclease HII</fullName>
        <shortName evidence="14">RNase HII</shortName>
        <ecNumber evidence="6 14">3.1.26.4</ecNumber>
    </recommendedName>
</protein>
<keyword evidence="8 14" id="KW-0963">Cytoplasm</keyword>
<evidence type="ECO:0000256" key="6">
    <source>
        <dbReference type="ARBA" id="ARBA00012180"/>
    </source>
</evidence>
<reference evidence="18" key="1">
    <citation type="submission" date="2017-10" db="EMBL/GenBank/DDBJ databases">
        <title>Kefir isolates.</title>
        <authorList>
            <person name="Kim Y."/>
            <person name="Blasche S."/>
        </authorList>
    </citation>
    <scope>NUCLEOTIDE SEQUENCE [LARGE SCALE GENOMIC DNA]</scope>
    <source>
        <strain evidence="18">OG2-2</strain>
    </source>
</reference>
<dbReference type="SUPFAM" id="SSF53098">
    <property type="entry name" value="Ribonuclease H-like"/>
    <property type="match status" value="1"/>
</dbReference>
<dbReference type="InterPro" id="IPR024567">
    <property type="entry name" value="RNase_HII/HIII_dom"/>
</dbReference>
<dbReference type="InterPro" id="IPR036397">
    <property type="entry name" value="RNaseH_sf"/>
</dbReference>
<keyword evidence="11 14" id="KW-0255">Endonuclease</keyword>
<dbReference type="Pfam" id="PF01351">
    <property type="entry name" value="RNase_HII"/>
    <property type="match status" value="2"/>
</dbReference>
<dbReference type="EMBL" id="PDEV01000001">
    <property type="protein sequence ID" value="PEN16642.1"/>
    <property type="molecule type" value="Genomic_DNA"/>
</dbReference>
<dbReference type="AlphaFoldDB" id="A0A2A8D6N1"/>
<feature type="binding site" evidence="14 15">
    <location>
        <position position="120"/>
    </location>
    <ligand>
        <name>a divalent metal cation</name>
        <dbReference type="ChEBI" id="CHEBI:60240"/>
    </ligand>
</feature>
<evidence type="ECO:0000256" key="8">
    <source>
        <dbReference type="ARBA" id="ARBA00022490"/>
    </source>
</evidence>
<gene>
    <name evidence="14" type="primary">rnhB</name>
    <name evidence="18" type="ORF">CRM92_00960</name>
</gene>
<dbReference type="NCBIfam" id="NF000595">
    <property type="entry name" value="PRK00015.1-3"/>
    <property type="match status" value="1"/>
</dbReference>
<evidence type="ECO:0000256" key="13">
    <source>
        <dbReference type="ARBA" id="ARBA00023211"/>
    </source>
</evidence>
<dbReference type="GO" id="GO:0005737">
    <property type="term" value="C:cytoplasm"/>
    <property type="evidence" value="ECO:0007669"/>
    <property type="project" value="UniProtKB-SubCell"/>
</dbReference>
<dbReference type="InterPro" id="IPR012337">
    <property type="entry name" value="RNaseH-like_sf"/>
</dbReference>
<keyword evidence="13 14" id="KW-0464">Manganese</keyword>
<dbReference type="GO" id="GO:0006298">
    <property type="term" value="P:mismatch repair"/>
    <property type="evidence" value="ECO:0007669"/>
    <property type="project" value="TreeGrafter"/>
</dbReference>
<evidence type="ECO:0000256" key="12">
    <source>
        <dbReference type="ARBA" id="ARBA00022801"/>
    </source>
</evidence>
<dbReference type="EC" id="3.1.26.4" evidence="6 14"/>
<keyword evidence="9 14" id="KW-0540">Nuclease</keyword>
<comment type="function">
    <text evidence="3 14 16">Endonuclease that specifically degrades the RNA of RNA-DNA hybrids.</text>
</comment>
<comment type="catalytic activity">
    <reaction evidence="1 14 15 16">
        <text>Endonucleolytic cleavage to 5'-phosphomonoester.</text>
        <dbReference type="EC" id="3.1.26.4"/>
    </reaction>
</comment>
<evidence type="ECO:0000256" key="15">
    <source>
        <dbReference type="PROSITE-ProRule" id="PRU01319"/>
    </source>
</evidence>
<comment type="caution">
    <text evidence="18">The sequence shown here is derived from an EMBL/GenBank/DDBJ whole genome shotgun (WGS) entry which is preliminary data.</text>
</comment>
<name>A0A2A8D6N1_9MICC</name>
<dbReference type="GO" id="GO:0004523">
    <property type="term" value="F:RNA-DNA hybrid ribonuclease activity"/>
    <property type="evidence" value="ECO:0007669"/>
    <property type="project" value="UniProtKB-UniRule"/>
</dbReference>
<comment type="cofactor">
    <cofactor evidence="14 15">
        <name>Mn(2+)</name>
        <dbReference type="ChEBI" id="CHEBI:29035"/>
    </cofactor>
    <cofactor evidence="14 15">
        <name>Mg(2+)</name>
        <dbReference type="ChEBI" id="CHEBI:18420"/>
    </cofactor>
    <text evidence="14 15">Manganese or magnesium. Binds 1 divalent metal ion per monomer in the absence of substrate. May bind a second metal ion after substrate binding.</text>
</comment>
<accession>A0A2A8D6N1</accession>
<evidence type="ECO:0000259" key="17">
    <source>
        <dbReference type="PROSITE" id="PS51975"/>
    </source>
</evidence>
<evidence type="ECO:0000256" key="14">
    <source>
        <dbReference type="HAMAP-Rule" id="MF_00052"/>
    </source>
</evidence>
<dbReference type="PROSITE" id="PS51975">
    <property type="entry name" value="RNASE_H_2"/>
    <property type="match status" value="1"/>
</dbReference>
<evidence type="ECO:0000256" key="4">
    <source>
        <dbReference type="ARBA" id="ARBA00004496"/>
    </source>
</evidence>
<dbReference type="RefSeq" id="WP_098042200.1">
    <property type="nucleotide sequence ID" value="NZ_PDEV01000001.1"/>
</dbReference>
<dbReference type="GO" id="GO:0032299">
    <property type="term" value="C:ribonuclease H2 complex"/>
    <property type="evidence" value="ECO:0007669"/>
    <property type="project" value="TreeGrafter"/>
</dbReference>
<evidence type="ECO:0000256" key="2">
    <source>
        <dbReference type="ARBA" id="ARBA00001946"/>
    </source>
</evidence>
<evidence type="ECO:0000256" key="5">
    <source>
        <dbReference type="ARBA" id="ARBA00007383"/>
    </source>
</evidence>
<keyword evidence="19" id="KW-1185">Reference proteome</keyword>
<keyword evidence="12 14" id="KW-0378">Hydrolase</keyword>
<dbReference type="GO" id="GO:0030145">
    <property type="term" value="F:manganese ion binding"/>
    <property type="evidence" value="ECO:0007669"/>
    <property type="project" value="UniProtKB-UniRule"/>
</dbReference>
<evidence type="ECO:0000256" key="3">
    <source>
        <dbReference type="ARBA" id="ARBA00004065"/>
    </source>
</evidence>
<evidence type="ECO:0000313" key="18">
    <source>
        <dbReference type="EMBL" id="PEN16642.1"/>
    </source>
</evidence>
<keyword evidence="10 14" id="KW-0479">Metal-binding</keyword>
<feature type="binding site" evidence="14 15">
    <location>
        <position position="25"/>
    </location>
    <ligand>
        <name>a divalent metal cation</name>
        <dbReference type="ChEBI" id="CHEBI:60240"/>
    </ligand>
</feature>